<accession>A0A1F4X6Q9</accession>
<dbReference type="EMBL" id="MEWG01000024">
    <property type="protein sequence ID" value="OGC77231.1"/>
    <property type="molecule type" value="Genomic_DNA"/>
</dbReference>
<dbReference type="Pfam" id="PF02719">
    <property type="entry name" value="Polysacc_synt_2"/>
    <property type="match status" value="1"/>
</dbReference>
<dbReference type="PANTHER" id="PTHR43318:SF2">
    <property type="entry name" value="UDP-N-ACETYLGLUCOSAMINE 4,6-DEHYDRATASE (INVERTING)"/>
    <property type="match status" value="1"/>
</dbReference>
<dbReference type="AlphaFoldDB" id="A0A1F4X6Q9"/>
<dbReference type="InterPro" id="IPR003869">
    <property type="entry name" value="Polysac_CapD-like"/>
</dbReference>
<organism evidence="3 4">
    <name type="scientific">candidate division WWE3 bacterium RIFOXYD1_FULL_39_9</name>
    <dbReference type="NCBI Taxonomy" id="1802649"/>
    <lineage>
        <taxon>Bacteria</taxon>
        <taxon>Katanobacteria</taxon>
    </lineage>
</organism>
<evidence type="ECO:0000259" key="2">
    <source>
        <dbReference type="Pfam" id="PF02719"/>
    </source>
</evidence>
<protein>
    <recommendedName>
        <fullName evidence="2">Polysaccharide biosynthesis protein CapD-like domain-containing protein</fullName>
    </recommendedName>
</protein>
<name>A0A1F4X6Q9_UNCKA</name>
<dbReference type="Gene3D" id="3.40.50.720">
    <property type="entry name" value="NAD(P)-binding Rossmann-like Domain"/>
    <property type="match status" value="1"/>
</dbReference>
<comment type="similarity">
    <text evidence="1">Belongs to the polysaccharide synthase family.</text>
</comment>
<proteinExistence type="inferred from homology"/>
<dbReference type="PANTHER" id="PTHR43318">
    <property type="entry name" value="UDP-N-ACETYLGLUCOSAMINE 4,6-DEHYDRATASE"/>
    <property type="match status" value="1"/>
</dbReference>
<dbReference type="InterPro" id="IPR051203">
    <property type="entry name" value="Polysaccharide_Synthase-Rel"/>
</dbReference>
<feature type="domain" description="Polysaccharide biosynthesis protein CapD-like" evidence="2">
    <location>
        <begin position="10"/>
        <end position="284"/>
    </location>
</feature>
<dbReference type="InterPro" id="IPR036291">
    <property type="entry name" value="NAD(P)-bd_dom_sf"/>
</dbReference>
<evidence type="ECO:0000313" key="4">
    <source>
        <dbReference type="Proteomes" id="UP000176815"/>
    </source>
</evidence>
<evidence type="ECO:0000256" key="1">
    <source>
        <dbReference type="ARBA" id="ARBA00007430"/>
    </source>
</evidence>
<reference evidence="3 4" key="1">
    <citation type="journal article" date="2016" name="Nat. Commun.">
        <title>Thousands of microbial genomes shed light on interconnected biogeochemical processes in an aquifer system.</title>
        <authorList>
            <person name="Anantharaman K."/>
            <person name="Brown C.T."/>
            <person name="Hug L.A."/>
            <person name="Sharon I."/>
            <person name="Castelle C.J."/>
            <person name="Probst A.J."/>
            <person name="Thomas B.C."/>
            <person name="Singh A."/>
            <person name="Wilkins M.J."/>
            <person name="Karaoz U."/>
            <person name="Brodie E.L."/>
            <person name="Williams K.H."/>
            <person name="Hubbard S.S."/>
            <person name="Banfield J.F."/>
        </authorList>
    </citation>
    <scope>NUCLEOTIDE SEQUENCE [LARGE SCALE GENOMIC DNA]</scope>
</reference>
<dbReference type="SUPFAM" id="SSF51735">
    <property type="entry name" value="NAD(P)-binding Rossmann-fold domains"/>
    <property type="match status" value="1"/>
</dbReference>
<dbReference type="Proteomes" id="UP000176815">
    <property type="component" value="Unassembled WGS sequence"/>
</dbReference>
<comment type="caution">
    <text evidence="3">The sequence shown here is derived from an EMBL/GenBank/DDBJ whole genome shotgun (WGS) entry which is preliminary data.</text>
</comment>
<sequence length="323" mass="36304">MKIEYKREYLITGGTGSLGKAILNQLEGNKNIKGIRIYSRDELKQYNLKKQLEGKDMPPIAFIIGDVRDYRRLAEALKGVTHVIHTAALKHVPIAEDNPLEYIKTNVYGTENVMMACIAANVKSAMFISTDKAVESINLYGASKMCAEKLWSRGSIYSGGWGTNFAVVRYGNVIGSRGSILDMIKLLDKGKKIPITDPEMTRFWIPLPKVAKFVLDCLDSCMPGYTYIPKMISCSLEVFIKATTGTDESNWKIVGRRPGEKAHEMLINQEEIFRTNEKEDKYIIAPQGISLWITSLKDCLYSDDRNPLYTDNIEVIKGLLNGD</sequence>
<gene>
    <name evidence="3" type="ORF">A2619_04400</name>
</gene>
<evidence type="ECO:0000313" key="3">
    <source>
        <dbReference type="EMBL" id="OGC77231.1"/>
    </source>
</evidence>